<dbReference type="PANTHER" id="PTHR11365">
    <property type="entry name" value="5-OXOPROLINASE RELATED"/>
    <property type="match status" value="1"/>
</dbReference>
<protein>
    <submittedName>
        <fullName evidence="4">Hydantoinase/oxoprolinase family protein</fullName>
    </submittedName>
</protein>
<keyword evidence="5" id="KW-1185">Reference proteome</keyword>
<name>A0ABT8SY84_9HYPH</name>
<sequence>MHHVPSKQNVLIGVDTGGTFTDLVCHSGDGQVRLLKVPSTPYDPSQAVLNGLERACREWDLEPDRIAGVVHGTTVGTNAVLERKGARIGLLTTDGFRDVFEIGRQVRDPMYRIRLTPGTPVFMLPRSRRKEIPERLDGQGRVLEPIDLDAVRRAVTELRDDGVTCVAVSYLFSYLNPEHELATRRLIEEEFPEIQCSLSIEVDPRFREYERTLATCFDAYIKPVVSTYLSRLRTSLLERGFKQGLQLMQSGGGTMASQVAMLRPIRLFLSGPAGGVIGAQNEGILVGERNLITIDIGGTSSDIALIADGVPLSSSEGKIGGWPVRVPMVEVHALGAGGGSIAKVDASRSLSVGPESCGAVPGPACYGQGGTEPSVTDASVVLGFLNTEHFANGEVTVYPEQSLAVIAEKVADPLDITIEKAAQGIHRVVNANMAEGIRLVSTRRGFDPRDFTLVPLGGGGGTHATALADELKMRRIMIPRAPGVLSAQGLLSAPIEHETTRSYRAPLAELNVAELKSDLAKLDEHLAAFMALENVSKDDVEISYSAELCYIGQSFFLDVPLDIGTSDLANSLTRAFITKHTRLYGHAPDVAIMIASIRSVHRVSRSDVATGPGTTLPSEPAAPVGSRQVLFLETESYVDAPVYERLQLAAGQEIMGPAVLDQPDTTIVIAPGWRGRVHPEGPVILEKVDGA</sequence>
<evidence type="ECO:0000259" key="2">
    <source>
        <dbReference type="Pfam" id="PF05378"/>
    </source>
</evidence>
<reference evidence="4" key="1">
    <citation type="journal article" date="2015" name="Int. J. Syst. Evol. Microbiol.">
        <title>Rhizobium oryzicola sp. nov., potential plant-growth-promoting endophytic bacteria isolated from rice roots.</title>
        <authorList>
            <person name="Zhang X.X."/>
            <person name="Gao J.S."/>
            <person name="Cao Y.H."/>
            <person name="Sheirdil R.A."/>
            <person name="Wang X.C."/>
            <person name="Zhang L."/>
        </authorList>
    </citation>
    <scope>NUCLEOTIDE SEQUENCE</scope>
    <source>
        <strain evidence="4">05753</strain>
    </source>
</reference>
<feature type="domain" description="Hydantoinase A/oxoprolinase" evidence="1">
    <location>
        <begin position="211"/>
        <end position="498"/>
    </location>
</feature>
<dbReference type="Pfam" id="PF19278">
    <property type="entry name" value="Hydant_A_C"/>
    <property type="match status" value="1"/>
</dbReference>
<dbReference type="EMBL" id="JAUKWQ010000003">
    <property type="protein sequence ID" value="MDO1582592.1"/>
    <property type="molecule type" value="Genomic_DNA"/>
</dbReference>
<dbReference type="Pfam" id="PF05378">
    <property type="entry name" value="Hydant_A_N"/>
    <property type="match status" value="1"/>
</dbReference>
<evidence type="ECO:0000313" key="4">
    <source>
        <dbReference type="EMBL" id="MDO1582592.1"/>
    </source>
</evidence>
<dbReference type="InterPro" id="IPR002821">
    <property type="entry name" value="Hydantoinase_A"/>
</dbReference>
<reference evidence="4" key="2">
    <citation type="submission" date="2023-07" db="EMBL/GenBank/DDBJ databases">
        <authorList>
            <person name="Sun H."/>
        </authorList>
    </citation>
    <scope>NUCLEOTIDE SEQUENCE</scope>
    <source>
        <strain evidence="4">05753</strain>
    </source>
</reference>
<dbReference type="Proteomes" id="UP001169006">
    <property type="component" value="Unassembled WGS sequence"/>
</dbReference>
<evidence type="ECO:0000259" key="1">
    <source>
        <dbReference type="Pfam" id="PF01968"/>
    </source>
</evidence>
<dbReference type="InterPro" id="IPR008040">
    <property type="entry name" value="Hydant_A_N"/>
</dbReference>
<dbReference type="RefSeq" id="WP_302076767.1">
    <property type="nucleotide sequence ID" value="NZ_JAUKWQ010000003.1"/>
</dbReference>
<dbReference type="InterPro" id="IPR045079">
    <property type="entry name" value="Oxoprolinase-like"/>
</dbReference>
<feature type="domain" description="Hydantoinase/oxoprolinase N-terminal" evidence="2">
    <location>
        <begin position="12"/>
        <end position="190"/>
    </location>
</feature>
<comment type="caution">
    <text evidence="4">The sequence shown here is derived from an EMBL/GenBank/DDBJ whole genome shotgun (WGS) entry which is preliminary data.</text>
</comment>
<evidence type="ECO:0000259" key="3">
    <source>
        <dbReference type="Pfam" id="PF19278"/>
    </source>
</evidence>
<organism evidence="4 5">
    <name type="scientific">Rhizobium oryzicola</name>
    <dbReference type="NCBI Taxonomy" id="1232668"/>
    <lineage>
        <taxon>Bacteria</taxon>
        <taxon>Pseudomonadati</taxon>
        <taxon>Pseudomonadota</taxon>
        <taxon>Alphaproteobacteria</taxon>
        <taxon>Hyphomicrobiales</taxon>
        <taxon>Rhizobiaceae</taxon>
        <taxon>Rhizobium/Agrobacterium group</taxon>
        <taxon>Rhizobium</taxon>
    </lineage>
</organism>
<dbReference type="InterPro" id="IPR049517">
    <property type="entry name" value="ACX-like_C"/>
</dbReference>
<feature type="domain" description="Acetophenone carboxylase-like C-terminal" evidence="3">
    <location>
        <begin position="513"/>
        <end position="675"/>
    </location>
</feature>
<dbReference type="PANTHER" id="PTHR11365:SF23">
    <property type="entry name" value="HYPOTHETICAL 5-OXOPROLINASE (EUROFUNG)-RELATED"/>
    <property type="match status" value="1"/>
</dbReference>
<proteinExistence type="predicted"/>
<gene>
    <name evidence="4" type="ORF">Q2T52_10865</name>
</gene>
<accession>A0ABT8SY84</accession>
<dbReference type="InterPro" id="IPR043129">
    <property type="entry name" value="ATPase_NBD"/>
</dbReference>
<dbReference type="SUPFAM" id="SSF53067">
    <property type="entry name" value="Actin-like ATPase domain"/>
    <property type="match status" value="1"/>
</dbReference>
<dbReference type="Pfam" id="PF01968">
    <property type="entry name" value="Hydantoinase_A"/>
    <property type="match status" value="1"/>
</dbReference>
<evidence type="ECO:0000313" key="5">
    <source>
        <dbReference type="Proteomes" id="UP001169006"/>
    </source>
</evidence>